<accession>A0A6P8W6L6</accession>
<feature type="region of interest" description="Disordered" evidence="1">
    <location>
        <begin position="126"/>
        <end position="162"/>
    </location>
</feature>
<name>A0A6P8W6L6_DROAB</name>
<reference evidence="3" key="1">
    <citation type="submission" date="2025-08" db="UniProtKB">
        <authorList>
            <consortium name="RefSeq"/>
        </authorList>
    </citation>
    <scope>IDENTIFICATION</scope>
    <source>
        <strain evidence="3">15112-1751.03</strain>
        <tissue evidence="3">Whole Adult</tissue>
    </source>
</reference>
<keyword evidence="2" id="KW-1185">Reference proteome</keyword>
<dbReference type="Proteomes" id="UP000515160">
    <property type="component" value="Chromosome 2L"/>
</dbReference>
<dbReference type="RefSeq" id="XP_034099069.1">
    <property type="nucleotide sequence ID" value="XM_034243178.2"/>
</dbReference>
<dbReference type="GeneID" id="117564440"/>
<dbReference type="AlphaFoldDB" id="A0A6P8W6L6"/>
<organism evidence="2 3">
    <name type="scientific">Drosophila albomicans</name>
    <name type="common">Fruit fly</name>
    <dbReference type="NCBI Taxonomy" id="7291"/>
    <lineage>
        <taxon>Eukaryota</taxon>
        <taxon>Metazoa</taxon>
        <taxon>Ecdysozoa</taxon>
        <taxon>Arthropoda</taxon>
        <taxon>Hexapoda</taxon>
        <taxon>Insecta</taxon>
        <taxon>Pterygota</taxon>
        <taxon>Neoptera</taxon>
        <taxon>Endopterygota</taxon>
        <taxon>Diptera</taxon>
        <taxon>Brachycera</taxon>
        <taxon>Muscomorpha</taxon>
        <taxon>Ephydroidea</taxon>
        <taxon>Drosophilidae</taxon>
        <taxon>Drosophila</taxon>
    </lineage>
</organism>
<evidence type="ECO:0000256" key="1">
    <source>
        <dbReference type="SAM" id="MobiDB-lite"/>
    </source>
</evidence>
<proteinExistence type="predicted"/>
<evidence type="ECO:0000313" key="3">
    <source>
        <dbReference type="RefSeq" id="XP_034099069.1"/>
    </source>
</evidence>
<evidence type="ECO:0000313" key="2">
    <source>
        <dbReference type="Proteomes" id="UP000515160"/>
    </source>
</evidence>
<dbReference type="OrthoDB" id="7857195at2759"/>
<protein>
    <submittedName>
        <fullName evidence="3">Uncharacterized protein LOC117564440</fullName>
    </submittedName>
</protein>
<sequence>MEINTTSLLPYVLDLLGRNPDLRSTTEDLCDRVKDAVMEDVIRPFGSVQRAVEFSIELGMNIGLLSLEDNRVRLPFRPTASASVQGGSTLSPENSRKVMKGLPRTIKAARVRRIASVPGKAKKVRNATSLLVHPELRGPSGGRVKKLGVTSVKQQSVRARRQ</sequence>
<feature type="compositionally biased region" description="Polar residues" evidence="1">
    <location>
        <begin position="151"/>
        <end position="162"/>
    </location>
</feature>
<gene>
    <name evidence="3" type="primary">LOC117564440</name>
</gene>